<evidence type="ECO:0000313" key="5">
    <source>
        <dbReference type="EMBL" id="QPI40305.1"/>
    </source>
</evidence>
<evidence type="ECO:0000256" key="1">
    <source>
        <dbReference type="ARBA" id="ARBA00010652"/>
    </source>
</evidence>
<keyword evidence="6" id="KW-1185">Reference proteome</keyword>
<evidence type="ECO:0000313" key="4">
    <source>
        <dbReference type="EMBL" id="GFG65045.1"/>
    </source>
</evidence>
<name>A0AAX1JIU3_9MYCO</name>
<dbReference type="KEGG" id="mku:I2456_13265"/>
<dbReference type="GO" id="GO:0052572">
    <property type="term" value="P:response to host immune response"/>
    <property type="evidence" value="ECO:0007669"/>
    <property type="project" value="TreeGrafter"/>
</dbReference>
<dbReference type="InterPro" id="IPR022171">
    <property type="entry name" value="PPE_C"/>
</dbReference>
<feature type="domain" description="PPE family C-terminal" evidence="3">
    <location>
        <begin position="316"/>
        <end position="393"/>
    </location>
</feature>
<reference evidence="5" key="3">
    <citation type="submission" date="2020-11" db="EMBL/GenBank/DDBJ databases">
        <title>Intraspecies plasmid and genomic variation of Mycobacterium kubicae revealed by the complete genome sequences of two clinical isolates.</title>
        <authorList>
            <person name="Hendrix J.R."/>
            <person name="Epperson L.E."/>
            <person name="Honda J.R."/>
            <person name="Strong M."/>
        </authorList>
    </citation>
    <scope>NUCLEOTIDE SEQUENCE</scope>
    <source>
        <strain evidence="5">JCM 13573</strain>
    </source>
</reference>
<evidence type="ECO:0000259" key="2">
    <source>
        <dbReference type="Pfam" id="PF00823"/>
    </source>
</evidence>
<feature type="domain" description="PPE" evidence="2">
    <location>
        <begin position="6"/>
        <end position="168"/>
    </location>
</feature>
<dbReference type="Proteomes" id="UP000663583">
    <property type="component" value="Chromosome"/>
</dbReference>
<reference evidence="4 6" key="1">
    <citation type="journal article" date="2019" name="Emerg. Microbes Infect.">
        <title>Comprehensive subspecies identification of 175 nontuberculous mycobacteria species based on 7547 genomic profiles.</title>
        <authorList>
            <person name="Matsumoto Y."/>
            <person name="Kinjo T."/>
            <person name="Motooka D."/>
            <person name="Nabeya D."/>
            <person name="Jung N."/>
            <person name="Uechi K."/>
            <person name="Horii T."/>
            <person name="Iida T."/>
            <person name="Fujita J."/>
            <person name="Nakamura S."/>
        </authorList>
    </citation>
    <scope>NUCLEOTIDE SEQUENCE [LARGE SCALE GENOMIC DNA]</scope>
    <source>
        <strain evidence="4 6">JCM 13573</strain>
    </source>
</reference>
<dbReference type="AlphaFoldDB" id="A0AAX1JIU3"/>
<dbReference type="InterPro" id="IPR000030">
    <property type="entry name" value="PPE_dom"/>
</dbReference>
<gene>
    <name evidence="4" type="primary">PPE31_3</name>
    <name evidence="5" type="ORF">I2456_13265</name>
    <name evidence="4" type="ORF">MKUB_25350</name>
</gene>
<evidence type="ECO:0000313" key="6">
    <source>
        <dbReference type="Proteomes" id="UP000465306"/>
    </source>
</evidence>
<organism evidence="5 7">
    <name type="scientific">Mycobacterium kubicae</name>
    <dbReference type="NCBI Taxonomy" id="120959"/>
    <lineage>
        <taxon>Bacteria</taxon>
        <taxon>Bacillati</taxon>
        <taxon>Actinomycetota</taxon>
        <taxon>Actinomycetes</taxon>
        <taxon>Mycobacteriales</taxon>
        <taxon>Mycobacteriaceae</taxon>
        <taxon>Mycobacterium</taxon>
        <taxon>Mycobacterium simiae complex</taxon>
    </lineage>
</organism>
<dbReference type="PANTHER" id="PTHR46766:SF1">
    <property type="entry name" value="GLUTAMINE-RICH PROTEIN 2"/>
    <property type="match status" value="1"/>
</dbReference>
<protein>
    <submittedName>
        <fullName evidence="5">PPE family protein</fullName>
    </submittedName>
</protein>
<dbReference type="EMBL" id="BLKU01000003">
    <property type="protein sequence ID" value="GFG65045.1"/>
    <property type="molecule type" value="Genomic_DNA"/>
</dbReference>
<dbReference type="Gene3D" id="1.20.1260.20">
    <property type="entry name" value="PPE superfamily"/>
    <property type="match status" value="1"/>
</dbReference>
<dbReference type="FunFam" id="1.20.1260.20:FF:000001">
    <property type="entry name" value="PPE family protein PPE41"/>
    <property type="match status" value="1"/>
</dbReference>
<reference evidence="4" key="2">
    <citation type="submission" date="2020-02" db="EMBL/GenBank/DDBJ databases">
        <authorList>
            <person name="Matsumoto Y."/>
            <person name="Kinjo T."/>
            <person name="Motooka D."/>
            <person name="Nabeya D."/>
            <person name="Jung N."/>
            <person name="Uechi K."/>
            <person name="Horii T."/>
            <person name="Iida T."/>
            <person name="Fujita J."/>
            <person name="Nakamura S."/>
        </authorList>
    </citation>
    <scope>NUCLEOTIDE SEQUENCE</scope>
    <source>
        <strain evidence="4">JCM 13573</strain>
    </source>
</reference>
<dbReference type="SUPFAM" id="SSF140459">
    <property type="entry name" value="PE/PPE dimer-like"/>
    <property type="match status" value="1"/>
</dbReference>
<dbReference type="Pfam" id="PF00823">
    <property type="entry name" value="PPE"/>
    <property type="match status" value="1"/>
</dbReference>
<comment type="similarity">
    <text evidence="1">Belongs to the mycobacterial PPE family.</text>
</comment>
<dbReference type="Pfam" id="PF12484">
    <property type="entry name" value="PPE-SVP"/>
    <property type="match status" value="1"/>
</dbReference>
<proteinExistence type="inferred from homology"/>
<evidence type="ECO:0000313" key="7">
    <source>
        <dbReference type="Proteomes" id="UP000663583"/>
    </source>
</evidence>
<accession>A0AAX1JIU3</accession>
<dbReference type="Proteomes" id="UP000465306">
    <property type="component" value="Unassembled WGS sequence"/>
</dbReference>
<sequence>MSFAVDFAALPPEINSARMYTGAGAAPMLAAASAWKGLAAELRATALSYASVLAALTSEEWYGPASASMAAAAAPYVTWMSSTAVQAEQTAIQAEAAVGAYDAAFAATVPPPVIAANRAQLMTLIATNFLGQNTPAIAATEAQYAEMWAQDAAAMYGYAGSSAAATQLIPFVEPAQTTNPSGLTAQAAAVSQAAAGGPQNTLSELMSAVPSALQGLAGTNGAAGLTDVTNLLLTGSGPAGLADFWAQWGPNANIWNTITSTGIFTPGATVGTLSSLFGATAASGVAGDVAQGAAAGVQSAVATPVASTGAASGLVSAGAGNASIIGKLAVPPSWTASAPVGPLGAPLGGTPMVAPPPAVAAGMPGVPLGTVASQPYGRAVPQYGARPTFVARPPAAG</sequence>
<dbReference type="EMBL" id="CP065047">
    <property type="protein sequence ID" value="QPI40305.1"/>
    <property type="molecule type" value="Genomic_DNA"/>
</dbReference>
<evidence type="ECO:0000259" key="3">
    <source>
        <dbReference type="Pfam" id="PF12484"/>
    </source>
</evidence>
<dbReference type="InterPro" id="IPR038332">
    <property type="entry name" value="PPE_sf"/>
</dbReference>
<dbReference type="RefSeq" id="WP_085074317.1">
    <property type="nucleotide sequence ID" value="NZ_BLKU01000003.1"/>
</dbReference>
<dbReference type="PANTHER" id="PTHR46766">
    <property type="entry name" value="GLUTAMINE-RICH PROTEIN 2"/>
    <property type="match status" value="1"/>
</dbReference>